<keyword evidence="2" id="KW-0479">Metal-binding</keyword>
<dbReference type="Pfam" id="PF09990">
    <property type="entry name" value="DUF2231"/>
    <property type="match status" value="1"/>
</dbReference>
<protein>
    <submittedName>
        <fullName evidence="9">Rieske 2Fe-2S domain-containing protein</fullName>
    </submittedName>
</protein>
<keyword evidence="10" id="KW-1185">Reference proteome</keyword>
<organism evidence="9 10">
    <name type="scientific">Streptomyces ramulosus</name>
    <dbReference type="NCBI Taxonomy" id="47762"/>
    <lineage>
        <taxon>Bacteria</taxon>
        <taxon>Bacillati</taxon>
        <taxon>Actinomycetota</taxon>
        <taxon>Actinomycetes</taxon>
        <taxon>Kitasatosporales</taxon>
        <taxon>Streptomycetaceae</taxon>
        <taxon>Streptomyces</taxon>
    </lineage>
</organism>
<keyword evidence="4" id="KW-0411">Iron-sulfur</keyword>
<evidence type="ECO:0000256" key="5">
    <source>
        <dbReference type="ARBA" id="ARBA00034078"/>
    </source>
</evidence>
<comment type="cofactor">
    <cofactor evidence="5">
        <name>[2Fe-2S] cluster</name>
        <dbReference type="ChEBI" id="CHEBI:190135"/>
    </cofactor>
</comment>
<feature type="transmembrane region" description="Helical" evidence="7">
    <location>
        <begin position="100"/>
        <end position="120"/>
    </location>
</feature>
<dbReference type="PANTHER" id="PTHR21496">
    <property type="entry name" value="FERREDOXIN-RELATED"/>
    <property type="match status" value="1"/>
</dbReference>
<feature type="domain" description="Rieske" evidence="8">
    <location>
        <begin position="203"/>
        <end position="300"/>
    </location>
</feature>
<gene>
    <name evidence="9" type="ORF">ACFP3M_01975</name>
</gene>
<evidence type="ECO:0000256" key="4">
    <source>
        <dbReference type="ARBA" id="ARBA00023014"/>
    </source>
</evidence>
<evidence type="ECO:0000259" key="8">
    <source>
        <dbReference type="PROSITE" id="PS51296"/>
    </source>
</evidence>
<dbReference type="Pfam" id="PF00355">
    <property type="entry name" value="Rieske"/>
    <property type="match status" value="1"/>
</dbReference>
<dbReference type="InterPro" id="IPR017941">
    <property type="entry name" value="Rieske_2Fe-2S"/>
</dbReference>
<keyword evidence="3" id="KW-0408">Iron</keyword>
<dbReference type="InterPro" id="IPR036922">
    <property type="entry name" value="Rieske_2Fe-2S_sf"/>
</dbReference>
<name>A0ABW1FD21_9ACTN</name>
<evidence type="ECO:0000256" key="2">
    <source>
        <dbReference type="ARBA" id="ARBA00022723"/>
    </source>
</evidence>
<evidence type="ECO:0000256" key="1">
    <source>
        <dbReference type="ARBA" id="ARBA00022714"/>
    </source>
</evidence>
<comment type="caution">
    <text evidence="9">The sequence shown here is derived from an EMBL/GenBank/DDBJ whole genome shotgun (WGS) entry which is preliminary data.</text>
</comment>
<sequence>MWHDRTAVRIGETAVSERPPLSTTVVQTLDRLGQLTRLDLVATPLARLVRAFPLGRIRDIAHGVPLGHPLHPSLVQLPLGTWLSAAALDALPGTRREARFLVGAGVLAAAPAALAGWTDWAELHAEQRRTGLVHALAGSAATGLYAASWVQRGRGHPARGKALGFLGLAAAGAGGMLGGHLAYRQGAGTNKAVSVPELVADRWYPVGHLEDFPVGQAVRRMVGEVAVLVVREANGRILALADRCSHLAGPLSGGRLLDGCVECPWHASVFRLTDGAVVRGPATAPQPSFRVTVRPGGAVCVAPSAPL</sequence>
<dbReference type="CDD" id="cd03467">
    <property type="entry name" value="Rieske"/>
    <property type="match status" value="1"/>
</dbReference>
<dbReference type="PROSITE" id="PS51296">
    <property type="entry name" value="RIESKE"/>
    <property type="match status" value="1"/>
</dbReference>
<evidence type="ECO:0000256" key="6">
    <source>
        <dbReference type="ARBA" id="ARBA00038001"/>
    </source>
</evidence>
<evidence type="ECO:0000256" key="3">
    <source>
        <dbReference type="ARBA" id="ARBA00023004"/>
    </source>
</evidence>
<dbReference type="InterPro" id="IPR019251">
    <property type="entry name" value="DUF2231_TM"/>
</dbReference>
<proteinExistence type="inferred from homology"/>
<dbReference type="Gene3D" id="2.102.10.10">
    <property type="entry name" value="Rieske [2Fe-2S] iron-sulphur domain"/>
    <property type="match status" value="1"/>
</dbReference>
<evidence type="ECO:0000313" key="9">
    <source>
        <dbReference type="EMBL" id="MFC5891598.1"/>
    </source>
</evidence>
<dbReference type="EMBL" id="JBHSPW010000001">
    <property type="protein sequence ID" value="MFC5891598.1"/>
    <property type="molecule type" value="Genomic_DNA"/>
</dbReference>
<keyword evidence="1" id="KW-0001">2Fe-2S</keyword>
<dbReference type="RefSeq" id="WP_345081397.1">
    <property type="nucleotide sequence ID" value="NZ_BAAAWG010000006.1"/>
</dbReference>
<comment type="similarity">
    <text evidence="6">Belongs to the bacterial ring-hydroxylating dioxygenase ferredoxin component family.</text>
</comment>
<evidence type="ECO:0000256" key="7">
    <source>
        <dbReference type="SAM" id="Phobius"/>
    </source>
</evidence>
<keyword evidence="7" id="KW-1133">Transmembrane helix</keyword>
<accession>A0ABW1FD21</accession>
<dbReference type="PANTHER" id="PTHR21496:SF0">
    <property type="entry name" value="RIESKE DOMAIN-CONTAINING PROTEIN"/>
    <property type="match status" value="1"/>
</dbReference>
<dbReference type="Proteomes" id="UP001596241">
    <property type="component" value="Unassembled WGS sequence"/>
</dbReference>
<feature type="transmembrane region" description="Helical" evidence="7">
    <location>
        <begin position="162"/>
        <end position="183"/>
    </location>
</feature>
<dbReference type="SUPFAM" id="SSF50022">
    <property type="entry name" value="ISP domain"/>
    <property type="match status" value="1"/>
</dbReference>
<evidence type="ECO:0000313" key="10">
    <source>
        <dbReference type="Proteomes" id="UP001596241"/>
    </source>
</evidence>
<keyword evidence="7" id="KW-0812">Transmembrane</keyword>
<reference evidence="10" key="1">
    <citation type="journal article" date="2019" name="Int. J. Syst. Evol. Microbiol.">
        <title>The Global Catalogue of Microorganisms (GCM) 10K type strain sequencing project: providing services to taxonomists for standard genome sequencing and annotation.</title>
        <authorList>
            <consortium name="The Broad Institute Genomics Platform"/>
            <consortium name="The Broad Institute Genome Sequencing Center for Infectious Disease"/>
            <person name="Wu L."/>
            <person name="Ma J."/>
        </authorList>
    </citation>
    <scope>NUCLEOTIDE SEQUENCE [LARGE SCALE GENOMIC DNA]</scope>
    <source>
        <strain evidence="10">CGMCC 1.15809</strain>
    </source>
</reference>
<feature type="transmembrane region" description="Helical" evidence="7">
    <location>
        <begin position="132"/>
        <end position="150"/>
    </location>
</feature>
<keyword evidence="7" id="KW-0472">Membrane</keyword>